<reference evidence="2" key="1">
    <citation type="submission" date="2021-02" db="EMBL/GenBank/DDBJ databases">
        <authorList>
            <person name="Dougan E. K."/>
            <person name="Rhodes N."/>
            <person name="Thang M."/>
            <person name="Chan C."/>
        </authorList>
    </citation>
    <scope>NUCLEOTIDE SEQUENCE</scope>
</reference>
<proteinExistence type="predicted"/>
<keyword evidence="3" id="KW-1185">Reference proteome</keyword>
<organism evidence="2 3">
    <name type="scientific">Symbiodinium natans</name>
    <dbReference type="NCBI Taxonomy" id="878477"/>
    <lineage>
        <taxon>Eukaryota</taxon>
        <taxon>Sar</taxon>
        <taxon>Alveolata</taxon>
        <taxon>Dinophyceae</taxon>
        <taxon>Suessiales</taxon>
        <taxon>Symbiodiniaceae</taxon>
        <taxon>Symbiodinium</taxon>
    </lineage>
</organism>
<feature type="region of interest" description="Disordered" evidence="1">
    <location>
        <begin position="144"/>
        <end position="186"/>
    </location>
</feature>
<accession>A0A812RAS4</accession>
<gene>
    <name evidence="2" type="ORF">SNAT2548_LOCUS23444</name>
</gene>
<evidence type="ECO:0000256" key="1">
    <source>
        <dbReference type="SAM" id="MobiDB-lite"/>
    </source>
</evidence>
<name>A0A812RAS4_9DINO</name>
<protein>
    <submittedName>
        <fullName evidence="2">Uncharacterized protein</fullName>
    </submittedName>
</protein>
<evidence type="ECO:0000313" key="2">
    <source>
        <dbReference type="EMBL" id="CAE7431347.1"/>
    </source>
</evidence>
<feature type="compositionally biased region" description="Acidic residues" evidence="1">
    <location>
        <begin position="158"/>
        <end position="177"/>
    </location>
</feature>
<dbReference type="InterPro" id="IPR029063">
    <property type="entry name" value="SAM-dependent_MTases_sf"/>
</dbReference>
<dbReference type="Proteomes" id="UP000604046">
    <property type="component" value="Unassembled WGS sequence"/>
</dbReference>
<dbReference type="EMBL" id="CAJNDS010002323">
    <property type="protein sequence ID" value="CAE7431347.1"/>
    <property type="molecule type" value="Genomic_DNA"/>
</dbReference>
<comment type="caution">
    <text evidence="2">The sequence shown here is derived from an EMBL/GenBank/DDBJ whole genome shotgun (WGS) entry which is preliminary data.</text>
</comment>
<dbReference type="AlphaFoldDB" id="A0A812RAS4"/>
<sequence>MKQTERIFFISPKLQWRRLTQVKDRTLGEGRTNSEVISNVPVQPIQGLTFVSPETKKAIIPSMHDTGGTKPESKRLGRRLEKIRKKLGMQGVSARAVLDLCPGDGGLALEAARKGAVYAAIAKNDAHREWLVRERLAMTKEGGALTDEGFAKEWQEVIGDDAEPDEAEEGAEAESGAENDSSGAES</sequence>
<dbReference type="SUPFAM" id="SSF53335">
    <property type="entry name" value="S-adenosyl-L-methionine-dependent methyltransferases"/>
    <property type="match status" value="1"/>
</dbReference>
<evidence type="ECO:0000313" key="3">
    <source>
        <dbReference type="Proteomes" id="UP000604046"/>
    </source>
</evidence>